<dbReference type="Gene3D" id="3.20.20.70">
    <property type="entry name" value="Aldolase class I"/>
    <property type="match status" value="1"/>
</dbReference>
<dbReference type="Pfam" id="PF00724">
    <property type="entry name" value="Oxidored_FMN"/>
    <property type="match status" value="1"/>
</dbReference>
<dbReference type="EMBL" id="JAGGJA010000005">
    <property type="protein sequence ID" value="MCW9707013.1"/>
    <property type="molecule type" value="Genomic_DNA"/>
</dbReference>
<evidence type="ECO:0000259" key="2">
    <source>
        <dbReference type="Pfam" id="PF00724"/>
    </source>
</evidence>
<gene>
    <name evidence="3" type="ORF">J6I44_09105</name>
</gene>
<dbReference type="InterPro" id="IPR001155">
    <property type="entry name" value="OxRdtase_FMN_N"/>
</dbReference>
<sequence length="114" mass="12944">MSYLELVEPLADLSGHPHLAQNVLEYYGSFYDGLLMTNGNYNREEAIELVEYGKADLVSFARLFLANPDLPKRFKQNTPLNEPNQKTFYGGGAEGYTDYPFLGEKEEEVKIEAE</sequence>
<dbReference type="PANTHER" id="PTHR22893:SF91">
    <property type="entry name" value="NADPH DEHYDROGENASE 2-RELATED"/>
    <property type="match status" value="1"/>
</dbReference>
<evidence type="ECO:0000313" key="3">
    <source>
        <dbReference type="EMBL" id="MCW9707013.1"/>
    </source>
</evidence>
<organism evidence="3 4">
    <name type="scientific">Fodinibius salsisoli</name>
    <dbReference type="NCBI Taxonomy" id="2820877"/>
    <lineage>
        <taxon>Bacteria</taxon>
        <taxon>Pseudomonadati</taxon>
        <taxon>Balneolota</taxon>
        <taxon>Balneolia</taxon>
        <taxon>Balneolales</taxon>
        <taxon>Balneolaceae</taxon>
        <taxon>Fodinibius</taxon>
    </lineage>
</organism>
<reference evidence="3 4" key="1">
    <citation type="submission" date="2021-03" db="EMBL/GenBank/DDBJ databases">
        <title>Aliifodinibius sp. nov., a new bacterium isolated from saline soil.</title>
        <authorList>
            <person name="Galisteo C."/>
            <person name="De La Haba R."/>
            <person name="Sanchez-Porro C."/>
            <person name="Ventosa A."/>
        </authorList>
    </citation>
    <scope>NUCLEOTIDE SEQUENCE [LARGE SCALE GENOMIC DNA]</scope>
    <source>
        <strain evidence="3 4">1BSP15-2V2</strain>
    </source>
</reference>
<dbReference type="InterPro" id="IPR045247">
    <property type="entry name" value="Oye-like"/>
</dbReference>
<dbReference type="Proteomes" id="UP001207918">
    <property type="component" value="Unassembled WGS sequence"/>
</dbReference>
<evidence type="ECO:0000256" key="1">
    <source>
        <dbReference type="SAM" id="MobiDB-lite"/>
    </source>
</evidence>
<keyword evidence="4" id="KW-1185">Reference proteome</keyword>
<evidence type="ECO:0000313" key="4">
    <source>
        <dbReference type="Proteomes" id="UP001207918"/>
    </source>
</evidence>
<proteinExistence type="predicted"/>
<accession>A0ABT3PM39</accession>
<dbReference type="SUPFAM" id="SSF51395">
    <property type="entry name" value="FMN-linked oxidoreductases"/>
    <property type="match status" value="1"/>
</dbReference>
<dbReference type="InterPro" id="IPR013785">
    <property type="entry name" value="Aldolase_TIM"/>
</dbReference>
<comment type="caution">
    <text evidence="3">The sequence shown here is derived from an EMBL/GenBank/DDBJ whole genome shotgun (WGS) entry which is preliminary data.</text>
</comment>
<dbReference type="PANTHER" id="PTHR22893">
    <property type="entry name" value="NADH OXIDOREDUCTASE-RELATED"/>
    <property type="match status" value="1"/>
</dbReference>
<feature type="region of interest" description="Disordered" evidence="1">
    <location>
        <begin position="74"/>
        <end position="93"/>
    </location>
</feature>
<feature type="compositionally biased region" description="Polar residues" evidence="1">
    <location>
        <begin position="76"/>
        <end position="87"/>
    </location>
</feature>
<protein>
    <recommendedName>
        <fullName evidence="2">NADH:flavin oxidoreductase/NADH oxidase N-terminal domain-containing protein</fullName>
    </recommendedName>
</protein>
<name>A0ABT3PM39_9BACT</name>
<feature type="domain" description="NADH:flavin oxidoreductase/NADH oxidase N-terminal" evidence="2">
    <location>
        <begin position="2"/>
        <end position="81"/>
    </location>
</feature>